<evidence type="ECO:0000313" key="5">
    <source>
        <dbReference type="EMBL" id="MEC4720371.1"/>
    </source>
</evidence>
<dbReference type="InterPro" id="IPR035965">
    <property type="entry name" value="PAS-like_dom_sf"/>
</dbReference>
<dbReference type="Proteomes" id="UP001352263">
    <property type="component" value="Unassembled WGS sequence"/>
</dbReference>
<feature type="domain" description="PAS" evidence="1">
    <location>
        <begin position="43"/>
        <end position="113"/>
    </location>
</feature>
<dbReference type="PROSITE" id="PS50112">
    <property type="entry name" value="PAS"/>
    <property type="match status" value="3"/>
</dbReference>
<dbReference type="InterPro" id="IPR035919">
    <property type="entry name" value="EAL_sf"/>
</dbReference>
<dbReference type="PANTHER" id="PTHR44757">
    <property type="entry name" value="DIGUANYLATE CYCLASE DGCP"/>
    <property type="match status" value="1"/>
</dbReference>
<reference evidence="5 6" key="1">
    <citation type="submission" date="2023-10" db="EMBL/GenBank/DDBJ databases">
        <title>Noviherbaspirillum sp. CPCC 100848 genome assembly.</title>
        <authorList>
            <person name="Li X.Y."/>
            <person name="Fang X.M."/>
        </authorList>
    </citation>
    <scope>NUCLEOTIDE SEQUENCE [LARGE SCALE GENOMIC DNA]</scope>
    <source>
        <strain evidence="5 6">CPCC 100848</strain>
    </source>
</reference>
<dbReference type="CDD" id="cd00130">
    <property type="entry name" value="PAS"/>
    <property type="match status" value="3"/>
</dbReference>
<feature type="domain" description="PAS" evidence="1">
    <location>
        <begin position="305"/>
        <end position="366"/>
    </location>
</feature>
<dbReference type="EMBL" id="JAWIIV010000011">
    <property type="protein sequence ID" value="MEC4720371.1"/>
    <property type="molecule type" value="Genomic_DNA"/>
</dbReference>
<name>A0ABU6J9T3_9BURK</name>
<dbReference type="Gene3D" id="3.30.450.20">
    <property type="entry name" value="PAS domain"/>
    <property type="match status" value="3"/>
</dbReference>
<organism evidence="5 6">
    <name type="scientific">Noviherbaspirillum album</name>
    <dbReference type="NCBI Taxonomy" id="3080276"/>
    <lineage>
        <taxon>Bacteria</taxon>
        <taxon>Pseudomonadati</taxon>
        <taxon>Pseudomonadota</taxon>
        <taxon>Betaproteobacteria</taxon>
        <taxon>Burkholderiales</taxon>
        <taxon>Oxalobacteraceae</taxon>
        <taxon>Noviherbaspirillum</taxon>
    </lineage>
</organism>
<dbReference type="SUPFAM" id="SSF141868">
    <property type="entry name" value="EAL domain-like"/>
    <property type="match status" value="1"/>
</dbReference>
<feature type="domain" description="PAS" evidence="1">
    <location>
        <begin position="170"/>
        <end position="211"/>
    </location>
</feature>
<dbReference type="InterPro" id="IPR052155">
    <property type="entry name" value="Biofilm_reg_signaling"/>
</dbReference>
<dbReference type="SMART" id="SM00086">
    <property type="entry name" value="PAC"/>
    <property type="match status" value="3"/>
</dbReference>
<dbReference type="NCBIfam" id="TIGR00254">
    <property type="entry name" value="GGDEF"/>
    <property type="match status" value="1"/>
</dbReference>
<dbReference type="InterPro" id="IPR013655">
    <property type="entry name" value="PAS_fold_3"/>
</dbReference>
<evidence type="ECO:0000259" key="2">
    <source>
        <dbReference type="PROSITE" id="PS50113"/>
    </source>
</evidence>
<dbReference type="CDD" id="cd01949">
    <property type="entry name" value="GGDEF"/>
    <property type="match status" value="1"/>
</dbReference>
<evidence type="ECO:0000259" key="1">
    <source>
        <dbReference type="PROSITE" id="PS50112"/>
    </source>
</evidence>
<comment type="caution">
    <text evidence="5">The sequence shown here is derived from an EMBL/GenBank/DDBJ whole genome shotgun (WGS) entry which is preliminary data.</text>
</comment>
<dbReference type="InterPro" id="IPR000700">
    <property type="entry name" value="PAS-assoc_C"/>
</dbReference>
<dbReference type="Pfam" id="PF00563">
    <property type="entry name" value="EAL"/>
    <property type="match status" value="1"/>
</dbReference>
<evidence type="ECO:0000313" key="6">
    <source>
        <dbReference type="Proteomes" id="UP001352263"/>
    </source>
</evidence>
<dbReference type="InterPro" id="IPR029787">
    <property type="entry name" value="Nucleotide_cyclase"/>
</dbReference>
<dbReference type="PROSITE" id="PS50887">
    <property type="entry name" value="GGDEF"/>
    <property type="match status" value="1"/>
</dbReference>
<dbReference type="SUPFAM" id="SSF55073">
    <property type="entry name" value="Nucleotide cyclase"/>
    <property type="match status" value="1"/>
</dbReference>
<dbReference type="Gene3D" id="3.30.70.270">
    <property type="match status" value="1"/>
</dbReference>
<dbReference type="PROSITE" id="PS50113">
    <property type="entry name" value="PAC"/>
    <property type="match status" value="2"/>
</dbReference>
<dbReference type="InterPro" id="IPR043128">
    <property type="entry name" value="Rev_trsase/Diguanyl_cyclase"/>
</dbReference>
<feature type="domain" description="PAC" evidence="2">
    <location>
        <begin position="117"/>
        <end position="169"/>
    </location>
</feature>
<sequence>MGTNVGELQQRIARLEALLEEKVTTLSLTQDALAHAEAKVDEVTQIYQTTFDLAAVGIAHVTLDGRWLRINPFLCEMLGYTKQELHTKTFQELTYPEDLAPDLHLVNEMLLGKRTSYSIEKRYIKKNGELVWGHLSVSLVRDVWGMPCYFIAIVKNIDARIRAQHQGEQSRARLKAVLDSLSEGVIVFSSEGKLLEANPASLRLFGYRTQSEVDSSPELLADTFEVSTLDGEPVPVEDWPVYRLLHGEAESKAELVIHRPDNGRSWIANISGKLVYTPQSREPLAVLTVQDVTKRLMAETALRVSEQRLRLAFDHIPDMVVIYNPDQRIQYVNLAAVRNLGKQDGDLIGQHAKNTPPNSILSLFQPLLREALISAALQAEDIDFASEGGLRNLRVTCVPISESGHHVREVMVICHDYSERRQAEEKIRQAALHDPLTGLPNRSLLYEYARHSFASANRTQQEVAVLFIDLDRFKPINDIHGHEVGDAVLRKIAHRLRSNMRGEDMVFRLGGDEFLALIPHYQEANAGEKVAQHLIKTISQPYHIGSVEASLSCSIGISIYPRDGVDVDTLIGHADAAMYAAKQKGRNAIQLYNAALAEKFYMQSLIEEDIKGALKRDEFSLYYQPVIDIQTRQVVSVEALLRWPGNGMGPDRFIRVAEATGLISRLGEWVLGHACQQHAAWIDDGLPAIPIAVNVSPLQFRKEDFADNLQGIIESHSITGKGVQIELTETAVMEDIDHAITVLNAVRDYGIKVSLDDFGTGYSSLSYLSRLPLDKIKVDKSFVHRLQFDTASRAIIEAIIALGRTLQLEIVAEGIESGSTLQYLHRHGCHQAQGYHVCKPMVGDQFAAWYRQYSGSLH</sequence>
<evidence type="ECO:0000259" key="3">
    <source>
        <dbReference type="PROSITE" id="PS50883"/>
    </source>
</evidence>
<dbReference type="CDD" id="cd01948">
    <property type="entry name" value="EAL"/>
    <property type="match status" value="1"/>
</dbReference>
<dbReference type="SMART" id="SM00052">
    <property type="entry name" value="EAL"/>
    <property type="match status" value="1"/>
</dbReference>
<dbReference type="SMART" id="SM00267">
    <property type="entry name" value="GGDEF"/>
    <property type="match status" value="1"/>
</dbReference>
<accession>A0ABU6J9T3</accession>
<protein>
    <submittedName>
        <fullName evidence="5">EAL domain-containing protein</fullName>
    </submittedName>
</protein>
<dbReference type="PANTHER" id="PTHR44757:SF2">
    <property type="entry name" value="BIOFILM ARCHITECTURE MAINTENANCE PROTEIN MBAA"/>
    <property type="match status" value="1"/>
</dbReference>
<dbReference type="InterPro" id="IPR000014">
    <property type="entry name" value="PAS"/>
</dbReference>
<dbReference type="InterPro" id="IPR001633">
    <property type="entry name" value="EAL_dom"/>
</dbReference>
<evidence type="ECO:0000259" key="4">
    <source>
        <dbReference type="PROSITE" id="PS50887"/>
    </source>
</evidence>
<keyword evidence="6" id="KW-1185">Reference proteome</keyword>
<dbReference type="RefSeq" id="WP_326507088.1">
    <property type="nucleotide sequence ID" value="NZ_JAWIIV010000011.1"/>
</dbReference>
<dbReference type="InterPro" id="IPR000160">
    <property type="entry name" value="GGDEF_dom"/>
</dbReference>
<dbReference type="SUPFAM" id="SSF55785">
    <property type="entry name" value="PYP-like sensor domain (PAS domain)"/>
    <property type="match status" value="3"/>
</dbReference>
<dbReference type="Pfam" id="PF13188">
    <property type="entry name" value="PAS_8"/>
    <property type="match status" value="1"/>
</dbReference>
<dbReference type="Pfam" id="PF00990">
    <property type="entry name" value="GGDEF"/>
    <property type="match status" value="1"/>
</dbReference>
<feature type="domain" description="PAC" evidence="2">
    <location>
        <begin position="375"/>
        <end position="429"/>
    </location>
</feature>
<dbReference type="Pfam" id="PF08447">
    <property type="entry name" value="PAS_3"/>
    <property type="match status" value="1"/>
</dbReference>
<feature type="domain" description="EAL" evidence="3">
    <location>
        <begin position="603"/>
        <end position="854"/>
    </location>
</feature>
<dbReference type="Gene3D" id="3.20.20.450">
    <property type="entry name" value="EAL domain"/>
    <property type="match status" value="1"/>
</dbReference>
<dbReference type="PROSITE" id="PS50883">
    <property type="entry name" value="EAL"/>
    <property type="match status" value="1"/>
</dbReference>
<feature type="domain" description="GGDEF" evidence="4">
    <location>
        <begin position="461"/>
        <end position="594"/>
    </location>
</feature>
<gene>
    <name evidence="5" type="ORF">RY831_14510</name>
</gene>
<dbReference type="NCBIfam" id="TIGR00229">
    <property type="entry name" value="sensory_box"/>
    <property type="match status" value="3"/>
</dbReference>
<dbReference type="InterPro" id="IPR001610">
    <property type="entry name" value="PAC"/>
</dbReference>
<dbReference type="SMART" id="SM00091">
    <property type="entry name" value="PAS"/>
    <property type="match status" value="3"/>
</dbReference>
<dbReference type="InterPro" id="IPR013656">
    <property type="entry name" value="PAS_4"/>
</dbReference>
<dbReference type="Pfam" id="PF08448">
    <property type="entry name" value="PAS_4"/>
    <property type="match status" value="1"/>
</dbReference>
<proteinExistence type="predicted"/>